<dbReference type="Pfam" id="PF00096">
    <property type="entry name" value="zf-C2H2"/>
    <property type="match status" value="1"/>
</dbReference>
<gene>
    <name evidence="11" type="ORF">DCHRY22_LOCUS247</name>
</gene>
<feature type="region of interest" description="Disordered" evidence="9">
    <location>
        <begin position="1020"/>
        <end position="1043"/>
    </location>
</feature>
<keyword evidence="6" id="KW-0539">Nucleus</keyword>
<evidence type="ECO:0000256" key="3">
    <source>
        <dbReference type="ARBA" id="ARBA00022737"/>
    </source>
</evidence>
<feature type="compositionally biased region" description="Basic and acidic residues" evidence="9">
    <location>
        <begin position="2715"/>
        <end position="2738"/>
    </location>
</feature>
<feature type="compositionally biased region" description="Low complexity" evidence="9">
    <location>
        <begin position="2804"/>
        <end position="2817"/>
    </location>
</feature>
<organism evidence="11 12">
    <name type="scientific">Danaus chrysippus</name>
    <name type="common">African queen</name>
    <dbReference type="NCBI Taxonomy" id="151541"/>
    <lineage>
        <taxon>Eukaryota</taxon>
        <taxon>Metazoa</taxon>
        <taxon>Ecdysozoa</taxon>
        <taxon>Arthropoda</taxon>
        <taxon>Hexapoda</taxon>
        <taxon>Insecta</taxon>
        <taxon>Pterygota</taxon>
        <taxon>Neoptera</taxon>
        <taxon>Endopterygota</taxon>
        <taxon>Lepidoptera</taxon>
        <taxon>Glossata</taxon>
        <taxon>Ditrysia</taxon>
        <taxon>Papilionoidea</taxon>
        <taxon>Nymphalidae</taxon>
        <taxon>Danainae</taxon>
        <taxon>Danaini</taxon>
        <taxon>Danaina</taxon>
        <taxon>Danaus</taxon>
        <taxon>Anosia</taxon>
    </lineage>
</organism>
<keyword evidence="2" id="KW-0479">Metal-binding</keyword>
<protein>
    <submittedName>
        <fullName evidence="11">(African queen) hypothetical protein</fullName>
    </submittedName>
</protein>
<dbReference type="PANTHER" id="PTHR10032:SF271">
    <property type="entry name" value="RH12261P-RELATED"/>
    <property type="match status" value="1"/>
</dbReference>
<feature type="region of interest" description="Disordered" evidence="9">
    <location>
        <begin position="2286"/>
        <end position="2310"/>
    </location>
</feature>
<keyword evidence="3" id="KW-0677">Repeat</keyword>
<dbReference type="GO" id="GO:0000981">
    <property type="term" value="F:DNA-binding transcription factor activity, RNA polymerase II-specific"/>
    <property type="evidence" value="ECO:0007669"/>
    <property type="project" value="TreeGrafter"/>
</dbReference>
<dbReference type="PANTHER" id="PTHR10032">
    <property type="entry name" value="ZINC FINGER PROTEIN WITH KRAB AND SCAN DOMAINS"/>
    <property type="match status" value="1"/>
</dbReference>
<feature type="compositionally biased region" description="Basic and acidic residues" evidence="9">
    <location>
        <begin position="2870"/>
        <end position="2888"/>
    </location>
</feature>
<reference evidence="11" key="1">
    <citation type="submission" date="2021-09" db="EMBL/GenBank/DDBJ databases">
        <authorList>
            <person name="Martin H S."/>
        </authorList>
    </citation>
    <scope>NUCLEOTIDE SEQUENCE</scope>
</reference>
<evidence type="ECO:0000256" key="1">
    <source>
        <dbReference type="ARBA" id="ARBA00004123"/>
    </source>
</evidence>
<name>A0A8J2Q534_9NEOP</name>
<feature type="compositionally biased region" description="Basic residues" evidence="9">
    <location>
        <begin position="2913"/>
        <end position="2930"/>
    </location>
</feature>
<evidence type="ECO:0000259" key="10">
    <source>
        <dbReference type="PROSITE" id="PS50157"/>
    </source>
</evidence>
<dbReference type="PROSITE" id="PS00028">
    <property type="entry name" value="ZINC_FINGER_C2H2_1"/>
    <property type="match status" value="2"/>
</dbReference>
<feature type="compositionally biased region" description="Basic and acidic residues" evidence="9">
    <location>
        <begin position="3712"/>
        <end position="3734"/>
    </location>
</feature>
<feature type="compositionally biased region" description="Basic and acidic residues" evidence="9">
    <location>
        <begin position="801"/>
        <end position="819"/>
    </location>
</feature>
<feature type="compositionally biased region" description="Polar residues" evidence="9">
    <location>
        <begin position="2505"/>
        <end position="2525"/>
    </location>
</feature>
<dbReference type="GO" id="GO:0008270">
    <property type="term" value="F:zinc ion binding"/>
    <property type="evidence" value="ECO:0007669"/>
    <property type="project" value="UniProtKB-KW"/>
</dbReference>
<dbReference type="GO" id="GO:0005634">
    <property type="term" value="C:nucleus"/>
    <property type="evidence" value="ECO:0007669"/>
    <property type="project" value="UniProtKB-SubCell"/>
</dbReference>
<evidence type="ECO:0000256" key="8">
    <source>
        <dbReference type="SAM" id="Coils"/>
    </source>
</evidence>
<dbReference type="PROSITE" id="PS50157">
    <property type="entry name" value="ZINC_FINGER_C2H2_2"/>
    <property type="match status" value="1"/>
</dbReference>
<feature type="compositionally biased region" description="Polar residues" evidence="9">
    <location>
        <begin position="2537"/>
        <end position="2550"/>
    </location>
</feature>
<feature type="region of interest" description="Disordered" evidence="9">
    <location>
        <begin position="3573"/>
        <end position="3652"/>
    </location>
</feature>
<feature type="compositionally biased region" description="Polar residues" evidence="9">
    <location>
        <begin position="1073"/>
        <end position="1083"/>
    </location>
</feature>
<comment type="caution">
    <text evidence="11">The sequence shown here is derived from an EMBL/GenBank/DDBJ whole genome shotgun (WGS) entry which is preliminary data.</text>
</comment>
<feature type="compositionally biased region" description="Basic residues" evidence="9">
    <location>
        <begin position="2292"/>
        <end position="2304"/>
    </location>
</feature>
<evidence type="ECO:0000256" key="7">
    <source>
        <dbReference type="PROSITE-ProRule" id="PRU00042"/>
    </source>
</evidence>
<feature type="compositionally biased region" description="Basic and acidic residues" evidence="9">
    <location>
        <begin position="3405"/>
        <end position="3430"/>
    </location>
</feature>
<feature type="compositionally biased region" description="Basic and acidic residues" evidence="9">
    <location>
        <begin position="1203"/>
        <end position="1223"/>
    </location>
</feature>
<feature type="compositionally biased region" description="Basic residues" evidence="9">
    <location>
        <begin position="2611"/>
        <end position="2627"/>
    </location>
</feature>
<keyword evidence="4 7" id="KW-0863">Zinc-finger</keyword>
<sequence length="3887" mass="440988">MCPNLLCRSPPDGLLTNGPKHDVDLEPLIIAPDLFASEHCLDDFSPEDLFLLTEIEEPNTMITGEDEPSSGLNGRLRPRKANALSPQTIKTTRKSDPKPAQEKPKRTGTPSKASPNKPDDLINKSESPAPHILCPYCDKTFFTKQAISKHIRGVHIINTNDTLINCLFCNHIEADANDIIRHMVDNHPNQYFACYDCHTRFPSTTELAEHKHNVCEKQKLPYRNKLRPKMAAKKTLNNSNESEYDDEIENTAGHEFNGLVISCEIKTSQAHDAADIEDNITTNFILPATKNINNSAIIEKNAVIILDDLQWNKRTPTTNFSFHNTDADQILSRLGVVHRSPRAGDFNKRDWSRHIEESNQKFEKCFDTSFYSKVASNVQENLTKFLDGSFNFNPDPENTIKTRKSKNSVAINTVEGFPILLECAQFSRNVFDGYLPRAIAPKHKWKWDSLENERNLLNPEQFKRDSHTNNCIISLVSSLDIWTQLCMRQKYEQKFNKTPQEKRAEKQSILGNELKEILESRELPTASSQIIKYNNNALPARDDLDFPISLGLVPSPQTYNPKPAVLSGEWVRPRCYVCCACGAQTRDSRALSSHISSRHPNAQIQHYEIVGEVLLKSDILKHLYVPPSQPNNRTRPLRGIRECTKCRKSISLEDLHQHMLDCAGDTPAVRRKCRYRPFGVRKRRPRLPDNTIRREMRKDIRTPHNRKNHMRPRPKIRSEVGDAETIRKMLADLPAKRHRVTVNNLNPILRPRRKLNSQRNKMIMKKRSTEDITKKPFSNTEPEEDEKDYDTVQSAVYDNGENNRKPHDEDKDINHKENLNKPVVSKNKRKSIPHKEPQAYSDTSDTPDMATKASSGQGNNQIIQFTTNNNSDRVSMNSGGDGSYREHSNGSNNGSYNRDNNNSGYMEQHNNSRDSFAPSQNIPLKHSIASLTASSETHDKSVQFHHMFLVQQECNNINNHVQSEQRMLFENEAVVTKLDKPPLHFDHQTYMDSQLQKNKLNKPRKGLNDCIAMLKNKLEEPSSNTLPGHVSVQCGSDEPLGPEPVIIERRHSTTESNNDSTRRSLQMLYPDVPQQNIAENQSVPKRPTRRRSTSTRQRTNSCRDKSYDIQSGNDYIHWKQYYYEPQMFSSQNAKRQPVRRKSLTPADEFLLQHAYMNLELLNKSNRELQNLSDYHYSNLAAIPYKPNKKKGRDTTQKPTSRRRASEIPKPKPKEPPKSRERTPRGRRTRADSQQTNQINIQDTTPVPVINQSDQYIHHTPANLTTYIPVSDKNLDCCTLALAAPQDESVNVRLERDIPHSNKVPEEQPMLLINQQNPQIIEYSANNSVPQALYAIPYEQTVTAPIDLSNNAPAIPSADNSYQYLPQTPICHVNYETYETLDLSNRDLNNEVVKETDINNEVVVDLSVRYSPHSPPASRLALIPPDIVNNDIEEGPTDLSIVRVDDFTPTDLSVRRRIYPFQSYERGVEGMTQVDYVQDLSQPVRHEDNVCLMAPMREDIHNIELPTDLSKNRLQSRPDVTSLCLTEQQDMYLNVFRNNPIPVDNNIPADLSGRKNDVQNVQYIRGAQAMNINDGLIIHDGMNRQQSHDVSNEIINLHYNSGYRTIIPPSYAVESDRFEEQCQKLPNSRIISPAPVIHDYSNNNSSLEDHSVDHSNEVISYSYSDVPLSLTTNSGRIECRPDSSNICDVMHRPPVSKVSTYAVNTPIHTIPSESTLSATTVSKPPVMTAVQNNNINFDKRDCLEINVSEIRKENEELHDGNKVSIQETPTKDKRGTQNLLTTKDDQNCKVVEINKKTTNNSNLEADPETARKIAMLPKELVEILGTMPVDHRNQLLNVLPQYVSTATASESTESPRSKSVDEKCIDAVSKNSGVQESEDSVLCNTSPTSGYPEAPDISLSSSVLLTPPTPQLSERHAIQAHDMDEMKTSMRQRRVSNEDDRLRLDISKFDKKEVNRNISKRLAHFDNEIIEDPVIDLTGDDVIPSSETENHLESNHYNEIAKDHSILNTSYKTCNKVNNDKTASLRAVRIKTPYERNRVILPENNTTKNHIETEIRQVNDVVQNNDIDTQKTQTMQRIESSIDYKRNRNVIVNNNNTQDIRADVNYNKLSIPKNIQNDINQKDSKDKPNLITPFQGDDKNVITILHDEESLEITETLVDASINPIKKKEFGLNKNEISKDIVTDVTSMSYKKTKKCEYINDEMGVIHICDDSEDINLTTEKTFQSTDSKILIDTGREPGFENKNEDKRQDSKIESITMTYNSSFDAKSISEEKNIVELNDSDYVSFEETKPSQRSKNKTIAKRQHEHLDKLSKEIEEESFNKYKGKRGRSPQQTIKTKYFENKDEECNRSVIPKNEVNKEDSINCEVINTEKHVEESSSLKIAEKNNDRTSKIVKETDLDKVVRTDTHDLLDESIEPNSLKINAFITIKESCDSSDKVEVTVKQSENCLTSLSALNSTKMEANVSERNESALLKYGTIENSKSNRHSRKENVKALLDKTNQKEDTLSQGEEVNSKQTPKLNFSSDVEATARQSKRGKSQSLQNNNSETENSLLDHEKKHRAVSSPRHIISSNPTVDGDDLDEDAVSERRIYSESSRSSSGSEYDGVVDTTSKKRKKLARSKRNYKKKRALTSVQARIDIRIERSRSDSKFSIESSIVTNKAIKPPEAPSVDSAKVDLIPISDGDDKNVVDNAPTAKRKSISPSREQIVSSSKPKKCKVDNDKKSKLGTAEKEEGEEKQLTETQMSETKTVSVVKNTTCYNKPMRRIRSKSVVVKSSGVKLYDPYDIDLEDMAEKTEPFIRKEITSKSSVTVSKESISSDNQSLSEISPSPCIQNSTDDNLEANKIDNHSEMTTSDSTTNTKETNVTNCESLTKESHSDTDESSKSDEPLKKYAIEKEKRNLLLSQDPDGECRCRRGPVRRKTKTRGRKKRIYSSSPKVESIIDTTTVEDEIRSQQFLESFGFFSERKPRKSNLLASKKIAETFHIIATENDEVYFSSLERVNNKSWSVKKVGGSRGVNSEGVEVKKIPGKRGRKRKNPPPEPAFCDVCKRMFRRSDNFTRHQITLYHISRLSDDDPDNKTFSKDGPNFLIVFKQQLDRLKIVREKIEIRRKTPLPPAEAAPPTLTDIIEDVKRAIKEQIVARRVLSRDEALFVDCCEMLQESHQNETYNRRRNCNSYNCLLVCEEELAELERSMDERDEKYDDDVDEVTAQNIMESEEVRNLENDLISGLKEGNGFKGAASIDNRPLEGREVGANEKNIMPVSNHQPVEAFDEPIAGPSTSKDTRHFEVKEKVLPDVVENFDIFEDKFDKIKRKCRSQAAAAKQMQTMSDANSSHKERKKSEKKKAKRSSKKNHNAVPTKGALKGFDGIKVSIPKSDINMSAIVPAVGSSGKRKKKNRSKKKKERKSSDGSGKHDGEYHRRNRDSPKRNVDVYEFMDTEDTELFEFRPSTLMERFRSISNKESPSTSKASQAPEIPDASSESASDGDDFVYMSDDYVCSDDETENSVLSCDFGQVKGSSFEYKKPTSPLKRKDVIEKNAVMGKIFKNNAVRFERKRSKSRETVKPQANLDQLFDSLLEDGNQSDISKKDNLEPSPSTSLVSEEVNKKQNEHEMTDLEEAGPSQIYDPIPSTSAASFLTSSSKKRKSATPPRKLDLNALRALEYGHCSKTDGSTYRKDLSLDYYARSSQVVSNKYSSSDDDDFTVPEPSYSSHRKIEEVSPEKNRSRDKVTKEKSSSKRRSHDVRQKSYDSGTESAGRALAADDGGVAVQRARRKCTVGKQNVLAESWSSESEQDGTPARPNSVESVVASVGRKKRGRKRETCVVQGRRSGAGHSRPRGSSYWSDGEEEHEHPQQHGWIVGDSHKKLVTMLAHAKGRKRNDDKRSAVLE</sequence>
<proteinExistence type="predicted"/>
<evidence type="ECO:0000256" key="2">
    <source>
        <dbReference type="ARBA" id="ARBA00022723"/>
    </source>
</evidence>
<dbReference type="OrthoDB" id="6382392at2759"/>
<keyword evidence="12" id="KW-1185">Reference proteome</keyword>
<dbReference type="EMBL" id="CAKASE010000043">
    <property type="protein sequence ID" value="CAG9558003.1"/>
    <property type="molecule type" value="Genomic_DNA"/>
</dbReference>
<feature type="region of interest" description="Disordered" evidence="9">
    <location>
        <begin position="2911"/>
        <end position="2931"/>
    </location>
</feature>
<feature type="compositionally biased region" description="Basic residues" evidence="9">
    <location>
        <begin position="3390"/>
        <end position="3404"/>
    </location>
</feature>
<feature type="compositionally biased region" description="Basic and acidic residues" evidence="9">
    <location>
        <begin position="93"/>
        <end position="105"/>
    </location>
</feature>
<feature type="compositionally biased region" description="Low complexity" evidence="9">
    <location>
        <begin position="859"/>
        <end position="870"/>
    </location>
</feature>
<feature type="compositionally biased region" description="Low complexity" evidence="9">
    <location>
        <begin position="2591"/>
        <end position="2601"/>
    </location>
</feature>
<feature type="region of interest" description="Disordered" evidence="9">
    <location>
        <begin position="3318"/>
        <end position="3361"/>
    </location>
</feature>
<dbReference type="Gene3D" id="3.30.160.60">
    <property type="entry name" value="Classic Zinc Finger"/>
    <property type="match status" value="1"/>
</dbReference>
<evidence type="ECO:0000256" key="4">
    <source>
        <dbReference type="ARBA" id="ARBA00022771"/>
    </source>
</evidence>
<feature type="compositionally biased region" description="Polar residues" evidence="9">
    <location>
        <begin position="840"/>
        <end position="858"/>
    </location>
</feature>
<dbReference type="InterPro" id="IPR013087">
    <property type="entry name" value="Znf_C2H2_type"/>
</dbReference>
<evidence type="ECO:0000313" key="12">
    <source>
        <dbReference type="Proteomes" id="UP000789524"/>
    </source>
</evidence>
<feature type="region of interest" description="Disordered" evidence="9">
    <location>
        <begin position="754"/>
        <end position="920"/>
    </location>
</feature>
<feature type="region of interest" description="Disordered" evidence="9">
    <location>
        <begin position="2804"/>
        <end position="2888"/>
    </location>
</feature>
<dbReference type="GO" id="GO:0000978">
    <property type="term" value="F:RNA polymerase II cis-regulatory region sequence-specific DNA binding"/>
    <property type="evidence" value="ECO:0007669"/>
    <property type="project" value="TreeGrafter"/>
</dbReference>
<dbReference type="SMART" id="SM00355">
    <property type="entry name" value="ZnF_C2H2"/>
    <property type="match status" value="5"/>
</dbReference>
<evidence type="ECO:0000256" key="5">
    <source>
        <dbReference type="ARBA" id="ARBA00022833"/>
    </source>
</evidence>
<feature type="region of interest" description="Disordered" evidence="9">
    <location>
        <begin position="3688"/>
        <end position="3860"/>
    </location>
</feature>
<feature type="compositionally biased region" description="Low complexity" evidence="9">
    <location>
        <begin position="889"/>
        <end position="904"/>
    </location>
</feature>
<feature type="region of interest" description="Disordered" evidence="9">
    <location>
        <begin position="60"/>
        <end position="126"/>
    </location>
</feature>
<feature type="compositionally biased region" description="Basic residues" evidence="9">
    <location>
        <begin position="3335"/>
        <end position="3353"/>
    </location>
</feature>
<feature type="compositionally biased region" description="Polar residues" evidence="9">
    <location>
        <begin position="2818"/>
        <end position="2836"/>
    </location>
</feature>
<feature type="compositionally biased region" description="Basic and acidic residues" evidence="9">
    <location>
        <begin position="3602"/>
        <end position="3613"/>
    </location>
</feature>
<dbReference type="Proteomes" id="UP000789524">
    <property type="component" value="Unassembled WGS sequence"/>
</dbReference>
<accession>A0A8J2Q534</accession>
<feature type="region of interest" description="Disordered" evidence="9">
    <location>
        <begin position="2494"/>
        <end position="2627"/>
    </location>
</feature>
<feature type="compositionally biased region" description="Low complexity" evidence="9">
    <location>
        <begin position="2849"/>
        <end position="2863"/>
    </location>
</feature>
<feature type="region of interest" description="Disordered" evidence="9">
    <location>
        <begin position="3454"/>
        <end position="3487"/>
    </location>
</feature>
<dbReference type="InterPro" id="IPR027756">
    <property type="entry name" value="Ovo-like"/>
</dbReference>
<keyword evidence="5" id="KW-0862">Zinc</keyword>
<feature type="compositionally biased region" description="Polar residues" evidence="9">
    <location>
        <begin position="3456"/>
        <end position="3469"/>
    </location>
</feature>
<keyword evidence="8" id="KW-0175">Coiled coil</keyword>
<evidence type="ECO:0000256" key="6">
    <source>
        <dbReference type="ARBA" id="ARBA00023242"/>
    </source>
</evidence>
<feature type="region of interest" description="Disordered" evidence="9">
    <location>
        <begin position="1069"/>
        <end position="1107"/>
    </location>
</feature>
<feature type="compositionally biased region" description="Basic and acidic residues" evidence="9">
    <location>
        <begin position="2494"/>
        <end position="2504"/>
    </location>
</feature>
<feature type="compositionally biased region" description="Low complexity" evidence="9">
    <location>
        <begin position="3629"/>
        <end position="3639"/>
    </location>
</feature>
<feature type="domain" description="C2H2-type" evidence="10">
    <location>
        <begin position="132"/>
        <end position="155"/>
    </location>
</feature>
<feature type="region of interest" description="Disordered" evidence="9">
    <location>
        <begin position="2678"/>
        <end position="2747"/>
    </location>
</feature>
<evidence type="ECO:0000313" key="11">
    <source>
        <dbReference type="EMBL" id="CAG9558003.1"/>
    </source>
</evidence>
<feature type="region of interest" description="Disordered" evidence="9">
    <location>
        <begin position="1182"/>
        <end position="1239"/>
    </location>
</feature>
<comment type="subcellular location">
    <subcellularLocation>
        <location evidence="1">Nucleus</location>
    </subcellularLocation>
</comment>
<feature type="region of interest" description="Disordered" evidence="9">
    <location>
        <begin position="3383"/>
        <end position="3432"/>
    </location>
</feature>
<evidence type="ECO:0000256" key="9">
    <source>
        <dbReference type="SAM" id="MobiDB-lite"/>
    </source>
</evidence>
<feature type="compositionally biased region" description="Basic residues" evidence="9">
    <location>
        <begin position="754"/>
        <end position="766"/>
    </location>
</feature>
<feature type="coiled-coil region" evidence="8">
    <location>
        <begin position="3179"/>
        <end position="3224"/>
    </location>
</feature>
<feature type="compositionally biased region" description="Polar residues" evidence="9">
    <location>
        <begin position="2699"/>
        <end position="2709"/>
    </location>
</feature>